<dbReference type="RefSeq" id="WP_380963375.1">
    <property type="nucleotide sequence ID" value="NZ_JBHTCO010000003.1"/>
</dbReference>
<evidence type="ECO:0000313" key="2">
    <source>
        <dbReference type="Proteomes" id="UP001596505"/>
    </source>
</evidence>
<reference evidence="2" key="1">
    <citation type="journal article" date="2019" name="Int. J. Syst. Evol. Microbiol.">
        <title>The Global Catalogue of Microorganisms (GCM) 10K type strain sequencing project: providing services to taxonomists for standard genome sequencing and annotation.</title>
        <authorList>
            <consortium name="The Broad Institute Genomics Platform"/>
            <consortium name="The Broad Institute Genome Sequencing Center for Infectious Disease"/>
            <person name="Wu L."/>
            <person name="Ma J."/>
        </authorList>
    </citation>
    <scope>NUCLEOTIDE SEQUENCE [LARGE SCALE GENOMIC DNA]</scope>
    <source>
        <strain evidence="2">CGMCC 1.16305</strain>
    </source>
</reference>
<comment type="caution">
    <text evidence="1">The sequence shown here is derived from an EMBL/GenBank/DDBJ whole genome shotgun (WGS) entry which is preliminary data.</text>
</comment>
<evidence type="ECO:0000313" key="1">
    <source>
        <dbReference type="EMBL" id="MFC7391905.1"/>
    </source>
</evidence>
<accession>A0ABW2PW22</accession>
<keyword evidence="2" id="KW-1185">Reference proteome</keyword>
<dbReference type="Proteomes" id="UP001596505">
    <property type="component" value="Unassembled WGS sequence"/>
</dbReference>
<organism evidence="1 2">
    <name type="scientific">Scopulibacillus cellulosilyticus</name>
    <dbReference type="NCBI Taxonomy" id="2665665"/>
    <lineage>
        <taxon>Bacteria</taxon>
        <taxon>Bacillati</taxon>
        <taxon>Bacillota</taxon>
        <taxon>Bacilli</taxon>
        <taxon>Bacillales</taxon>
        <taxon>Sporolactobacillaceae</taxon>
        <taxon>Scopulibacillus</taxon>
    </lineage>
</organism>
<proteinExistence type="predicted"/>
<sequence>MILVQCIKDVYKQSEHHFIEYINQTCLFKKGYFYMVTEDEKGQWLAKDEEDMPHVISDGRAFLHEDFWFHEHFILA</sequence>
<name>A0ABW2PW22_9BACL</name>
<gene>
    <name evidence="1" type="ORF">ACFQRG_02705</name>
</gene>
<protein>
    <submittedName>
        <fullName evidence="1">Uncharacterized protein</fullName>
    </submittedName>
</protein>
<dbReference type="EMBL" id="JBHTCO010000003">
    <property type="protein sequence ID" value="MFC7391905.1"/>
    <property type="molecule type" value="Genomic_DNA"/>
</dbReference>